<dbReference type="InterPro" id="IPR039697">
    <property type="entry name" value="Alcohol_dehydrogenase_Fe"/>
</dbReference>
<proteinExistence type="predicted"/>
<dbReference type="InterPro" id="IPR001670">
    <property type="entry name" value="ADH_Fe/GldA"/>
</dbReference>
<reference evidence="4" key="1">
    <citation type="submission" date="2022-09" db="EMBL/GenBank/DDBJ databases">
        <title>Haloadaptaus new haloarchaeum isolated from saline soil.</title>
        <authorList>
            <person name="Duran-Viseras A."/>
            <person name="Sanchez-Porro C."/>
            <person name="Ventosa A."/>
        </authorList>
    </citation>
    <scope>NUCLEOTIDE SEQUENCE</scope>
    <source>
        <strain evidence="4">F3-133</strain>
    </source>
</reference>
<dbReference type="SUPFAM" id="SSF56796">
    <property type="entry name" value="Dehydroquinate synthase-like"/>
    <property type="match status" value="1"/>
</dbReference>
<sequence>MNFDYSGSRTDVMFGRGRRDEAGELTARYGDEALVVTTRNAMQDAGFLDDVLTSLEGAGVNATVFEDVQPNPTVENVVDAADAGGDADAVVALGGGSPMDVSKATAISLATFDGTPTAEGIWGYVSGERSMQDALPVVAVPSTSGTGSHVDPWSVVTYTEENAKVGFGGDVLVPRAAVVDPEIADEMPASLTARTGFDAFCHLNESYVAKGADALTDAHALRGMDLVNRHLRRSVEGSSGSRDAMAVADTLAGFCETTSGVVATHAVAHSISAFGHDVAHGDALASVASEVARYNVENGDDETKRRYGEIAETLGAPIADRKLDAHLVVDAVDELVADLGLQASVGELVDASPQTLAENAVTYMGTALRNNPIEVDEEDVADIIENAY</sequence>
<evidence type="ECO:0000259" key="3">
    <source>
        <dbReference type="Pfam" id="PF25137"/>
    </source>
</evidence>
<dbReference type="Proteomes" id="UP001149411">
    <property type="component" value="Unassembled WGS sequence"/>
</dbReference>
<dbReference type="PROSITE" id="PS00913">
    <property type="entry name" value="ADH_IRON_1"/>
    <property type="match status" value="1"/>
</dbReference>
<evidence type="ECO:0000313" key="5">
    <source>
        <dbReference type="Proteomes" id="UP001149411"/>
    </source>
</evidence>
<keyword evidence="5" id="KW-1185">Reference proteome</keyword>
<dbReference type="AlphaFoldDB" id="A0A9Q4C5R0"/>
<comment type="caution">
    <text evidence="4">The sequence shown here is derived from an EMBL/GenBank/DDBJ whole genome shotgun (WGS) entry which is preliminary data.</text>
</comment>
<dbReference type="InterPro" id="IPR056798">
    <property type="entry name" value="ADH_Fe_C"/>
</dbReference>
<dbReference type="FunFam" id="3.40.50.1970:FF:000003">
    <property type="entry name" value="Alcohol dehydrogenase, iron-containing"/>
    <property type="match status" value="1"/>
</dbReference>
<evidence type="ECO:0000256" key="1">
    <source>
        <dbReference type="ARBA" id="ARBA00023002"/>
    </source>
</evidence>
<protein>
    <submittedName>
        <fullName evidence="4">Iron-containing alcohol dehydrogenase</fullName>
        <ecNumber evidence="4">1.1.1.1</ecNumber>
    </submittedName>
</protein>
<dbReference type="PANTHER" id="PTHR11496">
    <property type="entry name" value="ALCOHOL DEHYDROGENASE"/>
    <property type="match status" value="1"/>
</dbReference>
<dbReference type="GO" id="GO:0046872">
    <property type="term" value="F:metal ion binding"/>
    <property type="evidence" value="ECO:0007669"/>
    <property type="project" value="InterPro"/>
</dbReference>
<evidence type="ECO:0000259" key="2">
    <source>
        <dbReference type="Pfam" id="PF00465"/>
    </source>
</evidence>
<gene>
    <name evidence="4" type="ORF">EGH25_05350</name>
</gene>
<feature type="domain" description="Fe-containing alcohol dehydrogenase-like C-terminal" evidence="3">
    <location>
        <begin position="192"/>
        <end position="388"/>
    </location>
</feature>
<dbReference type="PANTHER" id="PTHR11496:SF104">
    <property type="entry name" value="3-DEOXY-ALPHA-D-MANNO-OCTULOSONATE 8-OXIDASE"/>
    <property type="match status" value="1"/>
</dbReference>
<dbReference type="RefSeq" id="WP_266086616.1">
    <property type="nucleotide sequence ID" value="NZ_RKLV01000004.1"/>
</dbReference>
<name>A0A9Q4C5R0_9EURY</name>
<dbReference type="InterPro" id="IPR018211">
    <property type="entry name" value="ADH_Fe_CS"/>
</dbReference>
<dbReference type="EMBL" id="RKLV01000004">
    <property type="protein sequence ID" value="MCX2818776.1"/>
    <property type="molecule type" value="Genomic_DNA"/>
</dbReference>
<evidence type="ECO:0000313" key="4">
    <source>
        <dbReference type="EMBL" id="MCX2818776.1"/>
    </source>
</evidence>
<dbReference type="Pfam" id="PF00465">
    <property type="entry name" value="Fe-ADH"/>
    <property type="match status" value="1"/>
</dbReference>
<organism evidence="4 5">
    <name type="scientific">Halorutilus salinus</name>
    <dbReference type="NCBI Taxonomy" id="2487751"/>
    <lineage>
        <taxon>Archaea</taxon>
        <taxon>Methanobacteriati</taxon>
        <taxon>Methanobacteriota</taxon>
        <taxon>Stenosarchaea group</taxon>
        <taxon>Halobacteria</taxon>
        <taxon>Halorutilales</taxon>
        <taxon>Halorutilaceae</taxon>
        <taxon>Halorutilus</taxon>
    </lineage>
</organism>
<dbReference type="GO" id="GO:0004022">
    <property type="term" value="F:alcohol dehydrogenase (NAD+) activity"/>
    <property type="evidence" value="ECO:0007669"/>
    <property type="project" value="UniProtKB-EC"/>
</dbReference>
<dbReference type="EC" id="1.1.1.1" evidence="4"/>
<dbReference type="Gene3D" id="1.20.1090.10">
    <property type="entry name" value="Dehydroquinate synthase-like - alpha domain"/>
    <property type="match status" value="1"/>
</dbReference>
<dbReference type="Gene3D" id="3.40.50.1970">
    <property type="match status" value="1"/>
</dbReference>
<feature type="domain" description="Alcohol dehydrogenase iron-type/glycerol dehydrogenase GldA" evidence="2">
    <location>
        <begin position="10"/>
        <end position="181"/>
    </location>
</feature>
<accession>A0A9Q4C5R0</accession>
<keyword evidence="1 4" id="KW-0560">Oxidoreductase</keyword>
<dbReference type="Pfam" id="PF25137">
    <property type="entry name" value="ADH_Fe_C"/>
    <property type="match status" value="1"/>
</dbReference>